<keyword evidence="2" id="KW-1185">Reference proteome</keyword>
<dbReference type="EMBL" id="BGPR01001437">
    <property type="protein sequence ID" value="GBM53921.1"/>
    <property type="molecule type" value="Genomic_DNA"/>
</dbReference>
<name>A0A4Y2GKN7_ARAVE</name>
<reference evidence="1 2" key="1">
    <citation type="journal article" date="2019" name="Sci. Rep.">
        <title>Orb-weaving spider Araneus ventricosus genome elucidates the spidroin gene catalogue.</title>
        <authorList>
            <person name="Kono N."/>
            <person name="Nakamura H."/>
            <person name="Ohtoshi R."/>
            <person name="Moran D.A.P."/>
            <person name="Shinohara A."/>
            <person name="Yoshida Y."/>
            <person name="Fujiwara M."/>
            <person name="Mori M."/>
            <person name="Tomita M."/>
            <person name="Arakawa K."/>
        </authorList>
    </citation>
    <scope>NUCLEOTIDE SEQUENCE [LARGE SCALE GENOMIC DNA]</scope>
</reference>
<sequence>MIPIYADGTFPYAKTFTIYVHSTHYPDFLKNQVLRYYKNVTISGDLIWKGGDQRISFTYSIEKDNINLTVQDYNDHFKLYNILEKVKNVNDLYNFIIHNTNWRLGGLILNNKETDICVKIIKTRRLRGFLSDTMHNKTSILVGSLPVKFNLRNTENVMYLIMIQIIYQLPMKLNGKQ</sequence>
<evidence type="ECO:0000313" key="2">
    <source>
        <dbReference type="Proteomes" id="UP000499080"/>
    </source>
</evidence>
<accession>A0A4Y2GKN7</accession>
<protein>
    <submittedName>
        <fullName evidence="1">Uncharacterized protein</fullName>
    </submittedName>
</protein>
<dbReference type="AlphaFoldDB" id="A0A4Y2GKN7"/>
<gene>
    <name evidence="1" type="ORF">AVEN_64843_1</name>
</gene>
<proteinExistence type="predicted"/>
<evidence type="ECO:0000313" key="1">
    <source>
        <dbReference type="EMBL" id="GBM53921.1"/>
    </source>
</evidence>
<comment type="caution">
    <text evidence="1">The sequence shown here is derived from an EMBL/GenBank/DDBJ whole genome shotgun (WGS) entry which is preliminary data.</text>
</comment>
<dbReference type="Proteomes" id="UP000499080">
    <property type="component" value="Unassembled WGS sequence"/>
</dbReference>
<organism evidence="1 2">
    <name type="scientific">Araneus ventricosus</name>
    <name type="common">Orbweaver spider</name>
    <name type="synonym">Epeira ventricosa</name>
    <dbReference type="NCBI Taxonomy" id="182803"/>
    <lineage>
        <taxon>Eukaryota</taxon>
        <taxon>Metazoa</taxon>
        <taxon>Ecdysozoa</taxon>
        <taxon>Arthropoda</taxon>
        <taxon>Chelicerata</taxon>
        <taxon>Arachnida</taxon>
        <taxon>Araneae</taxon>
        <taxon>Araneomorphae</taxon>
        <taxon>Entelegynae</taxon>
        <taxon>Araneoidea</taxon>
        <taxon>Araneidae</taxon>
        <taxon>Araneus</taxon>
    </lineage>
</organism>